<dbReference type="PANTHER" id="PTHR48079">
    <property type="entry name" value="PROTEIN YEEZ"/>
    <property type="match status" value="1"/>
</dbReference>
<dbReference type="SUPFAM" id="SSF51735">
    <property type="entry name" value="NAD(P)-binding Rossmann-fold domains"/>
    <property type="match status" value="1"/>
</dbReference>
<evidence type="ECO:0008006" key="3">
    <source>
        <dbReference type="Google" id="ProtNLM"/>
    </source>
</evidence>
<protein>
    <recommendedName>
        <fullName evidence="3">NAD(P)-binding domain-containing protein</fullName>
    </recommendedName>
</protein>
<reference evidence="1" key="2">
    <citation type="submission" date="2020-05" db="EMBL/GenBank/DDBJ databases">
        <authorList>
            <person name="Kim H.-S."/>
            <person name="Proctor R.H."/>
            <person name="Brown D.W."/>
        </authorList>
    </citation>
    <scope>NUCLEOTIDE SEQUENCE</scope>
    <source>
        <strain evidence="1">NRRL 20472</strain>
    </source>
</reference>
<sequence length="310" mass="34643">MAPRIFLQVNTDTCVTGFVGGTAFSKIHEAHPDYDEYTLHVRNEGRAKTVAEKYPNVKFVYGDFENTDNSRLTLIIDTAESADSVPATKAIAKGLTTGHTAENPGYYIHLSGAGILTWYDLKHRRYGEPPLSEQKYSDINDLDRILNLPNGAIHKDADKIVQSIDSDVVRFLIVAPPIIYGRGNGLVNKRSLTLPNLTRATIGSGYTPFIGASKAQWGNVLVKDLADLFNRFVEASQDPHKLDNPEIWDKQAYYFARGGEHQWEDVAIWVAEEAHRQGYLLKPETKSITFEEVIEKWYVAGVSWGVNSKG</sequence>
<organism evidence="1 2">
    <name type="scientific">Fusarium sarcochroum</name>
    <dbReference type="NCBI Taxonomy" id="1208366"/>
    <lineage>
        <taxon>Eukaryota</taxon>
        <taxon>Fungi</taxon>
        <taxon>Dikarya</taxon>
        <taxon>Ascomycota</taxon>
        <taxon>Pezizomycotina</taxon>
        <taxon>Sordariomycetes</taxon>
        <taxon>Hypocreomycetidae</taxon>
        <taxon>Hypocreales</taxon>
        <taxon>Nectriaceae</taxon>
        <taxon>Fusarium</taxon>
        <taxon>Fusarium lateritium species complex</taxon>
    </lineage>
</organism>
<dbReference type="GO" id="GO:0005737">
    <property type="term" value="C:cytoplasm"/>
    <property type="evidence" value="ECO:0007669"/>
    <property type="project" value="TreeGrafter"/>
</dbReference>
<dbReference type="Gene3D" id="3.40.50.720">
    <property type="entry name" value="NAD(P)-binding Rossmann-like Domain"/>
    <property type="match status" value="1"/>
</dbReference>
<evidence type="ECO:0000313" key="1">
    <source>
        <dbReference type="EMBL" id="KAF4965683.1"/>
    </source>
</evidence>
<gene>
    <name evidence="1" type="ORF">FSARC_6549</name>
</gene>
<dbReference type="AlphaFoldDB" id="A0A8H4TWX9"/>
<dbReference type="Proteomes" id="UP000622797">
    <property type="component" value="Unassembled WGS sequence"/>
</dbReference>
<comment type="caution">
    <text evidence="1">The sequence shown here is derived from an EMBL/GenBank/DDBJ whole genome shotgun (WGS) entry which is preliminary data.</text>
</comment>
<name>A0A8H4TWX9_9HYPO</name>
<dbReference type="InterPro" id="IPR051783">
    <property type="entry name" value="NAD(P)-dependent_oxidoreduct"/>
</dbReference>
<dbReference type="InterPro" id="IPR036291">
    <property type="entry name" value="NAD(P)-bd_dom_sf"/>
</dbReference>
<evidence type="ECO:0000313" key="2">
    <source>
        <dbReference type="Proteomes" id="UP000622797"/>
    </source>
</evidence>
<accession>A0A8H4TWX9</accession>
<proteinExistence type="predicted"/>
<dbReference type="GO" id="GO:0004029">
    <property type="term" value="F:aldehyde dehydrogenase (NAD+) activity"/>
    <property type="evidence" value="ECO:0007669"/>
    <property type="project" value="TreeGrafter"/>
</dbReference>
<reference evidence="1" key="1">
    <citation type="journal article" date="2020" name="BMC Genomics">
        <title>Correction to: Identification and distribution of gene clusters required for synthesis of sphingolipid metabolism inhibitors in diverse species of the filamentous fungus Fusarium.</title>
        <authorList>
            <person name="Kim H.S."/>
            <person name="Lohmar J.M."/>
            <person name="Busman M."/>
            <person name="Brown D.W."/>
            <person name="Naumann T.A."/>
            <person name="Divon H.H."/>
            <person name="Lysoe E."/>
            <person name="Uhlig S."/>
            <person name="Proctor R.H."/>
        </authorList>
    </citation>
    <scope>NUCLEOTIDE SEQUENCE</scope>
    <source>
        <strain evidence="1">NRRL 20472</strain>
    </source>
</reference>
<dbReference type="OrthoDB" id="2130169at2759"/>
<dbReference type="PANTHER" id="PTHR48079:SF6">
    <property type="entry name" value="NAD(P)-BINDING DOMAIN-CONTAINING PROTEIN-RELATED"/>
    <property type="match status" value="1"/>
</dbReference>
<dbReference type="EMBL" id="JABEXW010000333">
    <property type="protein sequence ID" value="KAF4965683.1"/>
    <property type="molecule type" value="Genomic_DNA"/>
</dbReference>
<keyword evidence="2" id="KW-1185">Reference proteome</keyword>